<dbReference type="AlphaFoldDB" id="A0AAN6Q4R5"/>
<proteinExistence type="predicted"/>
<feature type="region of interest" description="Disordered" evidence="1">
    <location>
        <begin position="109"/>
        <end position="194"/>
    </location>
</feature>
<gene>
    <name evidence="3" type="ORF">N658DRAFT_506433</name>
</gene>
<name>A0AAN6Q4R5_9PEZI</name>
<feature type="domain" description="RING-type" evidence="2">
    <location>
        <begin position="248"/>
        <end position="342"/>
    </location>
</feature>
<dbReference type="EMBL" id="MU863632">
    <property type="protein sequence ID" value="KAK4102229.1"/>
    <property type="molecule type" value="Genomic_DNA"/>
</dbReference>
<evidence type="ECO:0000256" key="1">
    <source>
        <dbReference type="SAM" id="MobiDB-lite"/>
    </source>
</evidence>
<reference evidence="3" key="1">
    <citation type="journal article" date="2023" name="Mol. Phylogenet. Evol.">
        <title>Genome-scale phylogeny and comparative genomics of the fungal order Sordariales.</title>
        <authorList>
            <person name="Hensen N."/>
            <person name="Bonometti L."/>
            <person name="Westerberg I."/>
            <person name="Brannstrom I.O."/>
            <person name="Guillou S."/>
            <person name="Cros-Aarteil S."/>
            <person name="Calhoun S."/>
            <person name="Haridas S."/>
            <person name="Kuo A."/>
            <person name="Mondo S."/>
            <person name="Pangilinan J."/>
            <person name="Riley R."/>
            <person name="LaButti K."/>
            <person name="Andreopoulos B."/>
            <person name="Lipzen A."/>
            <person name="Chen C."/>
            <person name="Yan M."/>
            <person name="Daum C."/>
            <person name="Ng V."/>
            <person name="Clum A."/>
            <person name="Steindorff A."/>
            <person name="Ohm R.A."/>
            <person name="Martin F."/>
            <person name="Silar P."/>
            <person name="Natvig D.O."/>
            <person name="Lalanne C."/>
            <person name="Gautier V."/>
            <person name="Ament-Velasquez S.L."/>
            <person name="Kruys A."/>
            <person name="Hutchinson M.I."/>
            <person name="Powell A.J."/>
            <person name="Barry K."/>
            <person name="Miller A.N."/>
            <person name="Grigoriev I.V."/>
            <person name="Debuchy R."/>
            <person name="Gladieux P."/>
            <person name="Hiltunen Thoren M."/>
            <person name="Johannesson H."/>
        </authorList>
    </citation>
    <scope>NUCLEOTIDE SEQUENCE</scope>
    <source>
        <strain evidence="3">CBS 757.83</strain>
    </source>
</reference>
<keyword evidence="4" id="KW-1185">Reference proteome</keyword>
<sequence>MDSITMCDTGDRYDRVHSGPFQGYLVSEPREFIDVDGDVYVEYRVLVKHTDVCPGGNVDDSNYDNNNNHSQYETTDDERDYIVASEYEPSAATVPGDGEVDGWEGREEVEVEDGSMCSEDGSMYSDDDEDDYGSHLNHMDDWGDEPESLFDGGYEVTTSAEDADDENDDYDGHDDDHDNWTTPPPPHRSNPPHNCHWPATWDPDTREEEPLFHNLVHAMMGTNNRDPQSTNTNAAAASTTTIPPFVRCPICTTTQLSIRALPLHHPTNPTDLPDLAPGMVLLCGHMFCKPCWALHMAQYTAATTANNNNTSGGSTPADDDHENNRSPPPNPPPHPPLCCPMCRVELRHPVCGCRVGALEMPINPYDPGAREKYEQEWGRWYRFVDDEWAREYPPTLGEGGGAGDVCEECAEAWGVGG</sequence>
<dbReference type="InterPro" id="IPR013083">
    <property type="entry name" value="Znf_RING/FYVE/PHD"/>
</dbReference>
<organism evidence="3 4">
    <name type="scientific">Parathielavia hyrcaniae</name>
    <dbReference type="NCBI Taxonomy" id="113614"/>
    <lineage>
        <taxon>Eukaryota</taxon>
        <taxon>Fungi</taxon>
        <taxon>Dikarya</taxon>
        <taxon>Ascomycota</taxon>
        <taxon>Pezizomycotina</taxon>
        <taxon>Sordariomycetes</taxon>
        <taxon>Sordariomycetidae</taxon>
        <taxon>Sordariales</taxon>
        <taxon>Chaetomiaceae</taxon>
        <taxon>Parathielavia</taxon>
    </lineage>
</organism>
<dbReference type="InterPro" id="IPR001841">
    <property type="entry name" value="Znf_RING"/>
</dbReference>
<dbReference type="Proteomes" id="UP001305647">
    <property type="component" value="Unassembled WGS sequence"/>
</dbReference>
<evidence type="ECO:0000313" key="4">
    <source>
        <dbReference type="Proteomes" id="UP001305647"/>
    </source>
</evidence>
<comment type="caution">
    <text evidence="3">The sequence shown here is derived from an EMBL/GenBank/DDBJ whole genome shotgun (WGS) entry which is preliminary data.</text>
</comment>
<feature type="compositionally biased region" description="Acidic residues" evidence="1">
    <location>
        <begin position="161"/>
        <end position="173"/>
    </location>
</feature>
<accession>A0AAN6Q4R5</accession>
<dbReference type="Gene3D" id="3.30.40.10">
    <property type="entry name" value="Zinc/RING finger domain, C3HC4 (zinc finger)"/>
    <property type="match status" value="1"/>
</dbReference>
<evidence type="ECO:0000313" key="3">
    <source>
        <dbReference type="EMBL" id="KAK4102229.1"/>
    </source>
</evidence>
<feature type="region of interest" description="Disordered" evidence="1">
    <location>
        <begin position="307"/>
        <end position="331"/>
    </location>
</feature>
<reference evidence="3" key="2">
    <citation type="submission" date="2023-05" db="EMBL/GenBank/DDBJ databases">
        <authorList>
            <consortium name="Lawrence Berkeley National Laboratory"/>
            <person name="Steindorff A."/>
            <person name="Hensen N."/>
            <person name="Bonometti L."/>
            <person name="Westerberg I."/>
            <person name="Brannstrom I.O."/>
            <person name="Guillou S."/>
            <person name="Cros-Aarteil S."/>
            <person name="Calhoun S."/>
            <person name="Haridas S."/>
            <person name="Kuo A."/>
            <person name="Mondo S."/>
            <person name="Pangilinan J."/>
            <person name="Riley R."/>
            <person name="Labutti K."/>
            <person name="Andreopoulos B."/>
            <person name="Lipzen A."/>
            <person name="Chen C."/>
            <person name="Yanf M."/>
            <person name="Daum C."/>
            <person name="Ng V."/>
            <person name="Clum A."/>
            <person name="Ohm R."/>
            <person name="Martin F."/>
            <person name="Silar P."/>
            <person name="Natvig D."/>
            <person name="Lalanne C."/>
            <person name="Gautier V."/>
            <person name="Ament-Velasquez S.L."/>
            <person name="Kruys A."/>
            <person name="Hutchinson M.I."/>
            <person name="Powell A.J."/>
            <person name="Barry K."/>
            <person name="Miller A.N."/>
            <person name="Grigoriev I.V."/>
            <person name="Debuchy R."/>
            <person name="Gladieux P."/>
            <person name="Thoren M.H."/>
            <person name="Johannesson H."/>
        </authorList>
    </citation>
    <scope>NUCLEOTIDE SEQUENCE</scope>
    <source>
        <strain evidence="3">CBS 757.83</strain>
    </source>
</reference>
<evidence type="ECO:0000259" key="2">
    <source>
        <dbReference type="SMART" id="SM00184"/>
    </source>
</evidence>
<dbReference type="SMART" id="SM00184">
    <property type="entry name" value="RING"/>
    <property type="match status" value="1"/>
</dbReference>
<protein>
    <recommendedName>
        <fullName evidence="2">RING-type domain-containing protein</fullName>
    </recommendedName>
</protein>